<dbReference type="AlphaFoldDB" id="A0A502FRL5"/>
<evidence type="ECO:0000259" key="2">
    <source>
        <dbReference type="PROSITE" id="PS50113"/>
    </source>
</evidence>
<dbReference type="InterPro" id="IPR000700">
    <property type="entry name" value="PAS-assoc_C"/>
</dbReference>
<feature type="domain" description="PAS" evidence="1">
    <location>
        <begin position="32"/>
        <end position="73"/>
    </location>
</feature>
<dbReference type="PROSITE" id="PS50113">
    <property type="entry name" value="PAC"/>
    <property type="match status" value="1"/>
</dbReference>
<dbReference type="Pfam" id="PF00989">
    <property type="entry name" value="PAS"/>
    <property type="match status" value="1"/>
</dbReference>
<gene>
    <name evidence="3" type="ORF">EAH76_16110</name>
</gene>
<evidence type="ECO:0000313" key="3">
    <source>
        <dbReference type="EMBL" id="TPG52217.1"/>
    </source>
</evidence>
<comment type="caution">
    <text evidence="3">The sequence shown here is derived from an EMBL/GenBank/DDBJ whole genome shotgun (WGS) entry which is preliminary data.</text>
</comment>
<evidence type="ECO:0000313" key="4">
    <source>
        <dbReference type="Proteomes" id="UP000319931"/>
    </source>
</evidence>
<dbReference type="Proteomes" id="UP000319931">
    <property type="component" value="Unassembled WGS sequence"/>
</dbReference>
<dbReference type="InterPro" id="IPR035965">
    <property type="entry name" value="PAS-like_dom_sf"/>
</dbReference>
<dbReference type="CDD" id="cd00130">
    <property type="entry name" value="PAS"/>
    <property type="match status" value="1"/>
</dbReference>
<evidence type="ECO:0000259" key="1">
    <source>
        <dbReference type="PROSITE" id="PS50112"/>
    </source>
</evidence>
<feature type="domain" description="PAC" evidence="2">
    <location>
        <begin position="1"/>
        <end position="31"/>
    </location>
</feature>
<dbReference type="PROSITE" id="PS50112">
    <property type="entry name" value="PAS"/>
    <property type="match status" value="1"/>
</dbReference>
<dbReference type="Gene3D" id="3.30.450.20">
    <property type="entry name" value="PAS domain"/>
    <property type="match status" value="1"/>
</dbReference>
<dbReference type="InterPro" id="IPR000014">
    <property type="entry name" value="PAS"/>
</dbReference>
<organism evidence="3 4">
    <name type="scientific">Sphingomonas glacialis</name>
    <dbReference type="NCBI Taxonomy" id="658225"/>
    <lineage>
        <taxon>Bacteria</taxon>
        <taxon>Pseudomonadati</taxon>
        <taxon>Pseudomonadota</taxon>
        <taxon>Alphaproteobacteria</taxon>
        <taxon>Sphingomonadales</taxon>
        <taxon>Sphingomonadaceae</taxon>
        <taxon>Sphingomonas</taxon>
    </lineage>
</organism>
<accession>A0A502FRL5</accession>
<keyword evidence="4" id="KW-1185">Reference proteome</keyword>
<dbReference type="EMBL" id="RCZC01000004">
    <property type="protein sequence ID" value="TPG52217.1"/>
    <property type="molecule type" value="Genomic_DNA"/>
</dbReference>
<proteinExistence type="predicted"/>
<reference evidence="3 4" key="1">
    <citation type="journal article" date="2019" name="Environ. Microbiol.">
        <title>Species interactions and distinct microbial communities in high Arctic permafrost affected cryosols are associated with the CH4 and CO2 gas fluxes.</title>
        <authorList>
            <person name="Altshuler I."/>
            <person name="Hamel J."/>
            <person name="Turney S."/>
            <person name="Magnuson E."/>
            <person name="Levesque R."/>
            <person name="Greer C."/>
            <person name="Whyte L.G."/>
        </authorList>
    </citation>
    <scope>NUCLEOTIDE SEQUENCE [LARGE SCALE GENOMIC DNA]</scope>
    <source>
        <strain evidence="3 4">E6.1</strain>
    </source>
</reference>
<name>A0A502FRL5_9SPHN</name>
<dbReference type="GO" id="GO:0006355">
    <property type="term" value="P:regulation of DNA-templated transcription"/>
    <property type="evidence" value="ECO:0007669"/>
    <property type="project" value="InterPro"/>
</dbReference>
<dbReference type="InterPro" id="IPR013767">
    <property type="entry name" value="PAS_fold"/>
</dbReference>
<sequence length="108" mass="12019">MLRDDGGEAIGFVNVLRDRSEQKLATAALRGSQRNIRLDRDSMIEGFYAVDTDGVSTLCNAAFVRMMGFAREDDAIGRKLRDIVHHHHPDGSPYGVADFPISIHSLDY</sequence>
<dbReference type="SUPFAM" id="SSF55785">
    <property type="entry name" value="PYP-like sensor domain (PAS domain)"/>
    <property type="match status" value="1"/>
</dbReference>
<protein>
    <submittedName>
        <fullName evidence="3">PAS domain-containing protein</fullName>
    </submittedName>
</protein>